<evidence type="ECO:0000259" key="3">
    <source>
        <dbReference type="Pfam" id="PF00464"/>
    </source>
</evidence>
<protein>
    <recommendedName>
        <fullName evidence="3">Serine hydroxymethyltransferase-like domain-containing protein</fullName>
    </recommendedName>
</protein>
<proteinExistence type="predicted"/>
<dbReference type="PANTHER" id="PTHR11680">
    <property type="entry name" value="SERINE HYDROXYMETHYLTRANSFERASE"/>
    <property type="match status" value="1"/>
</dbReference>
<reference evidence="4 5" key="1">
    <citation type="journal article" date="2019" name="Nat. Ecol. Evol.">
        <title>Megaphylogeny resolves global patterns of mushroom evolution.</title>
        <authorList>
            <person name="Varga T."/>
            <person name="Krizsan K."/>
            <person name="Foldi C."/>
            <person name="Dima B."/>
            <person name="Sanchez-Garcia M."/>
            <person name="Sanchez-Ramirez S."/>
            <person name="Szollosi G.J."/>
            <person name="Szarkandi J.G."/>
            <person name="Papp V."/>
            <person name="Albert L."/>
            <person name="Andreopoulos W."/>
            <person name="Angelini C."/>
            <person name="Antonin V."/>
            <person name="Barry K.W."/>
            <person name="Bougher N.L."/>
            <person name="Buchanan P."/>
            <person name="Buyck B."/>
            <person name="Bense V."/>
            <person name="Catcheside P."/>
            <person name="Chovatia M."/>
            <person name="Cooper J."/>
            <person name="Damon W."/>
            <person name="Desjardin D."/>
            <person name="Finy P."/>
            <person name="Geml J."/>
            <person name="Haridas S."/>
            <person name="Hughes K."/>
            <person name="Justo A."/>
            <person name="Karasinski D."/>
            <person name="Kautmanova I."/>
            <person name="Kiss B."/>
            <person name="Kocsube S."/>
            <person name="Kotiranta H."/>
            <person name="LaButti K.M."/>
            <person name="Lechner B.E."/>
            <person name="Liimatainen K."/>
            <person name="Lipzen A."/>
            <person name="Lukacs Z."/>
            <person name="Mihaltcheva S."/>
            <person name="Morgado L.N."/>
            <person name="Niskanen T."/>
            <person name="Noordeloos M.E."/>
            <person name="Ohm R.A."/>
            <person name="Ortiz-Santana B."/>
            <person name="Ovrebo C."/>
            <person name="Racz N."/>
            <person name="Riley R."/>
            <person name="Savchenko A."/>
            <person name="Shiryaev A."/>
            <person name="Soop K."/>
            <person name="Spirin V."/>
            <person name="Szebenyi C."/>
            <person name="Tomsovsky M."/>
            <person name="Tulloss R.E."/>
            <person name="Uehling J."/>
            <person name="Grigoriev I.V."/>
            <person name="Vagvolgyi C."/>
            <person name="Papp T."/>
            <person name="Martin F.M."/>
            <person name="Miettinen O."/>
            <person name="Hibbett D.S."/>
            <person name="Nagy L.G."/>
        </authorList>
    </citation>
    <scope>NUCLEOTIDE SEQUENCE [LARGE SCALE GENOMIC DNA]</scope>
    <source>
        <strain evidence="4 5">CBS 166.37</strain>
    </source>
</reference>
<dbReference type="SUPFAM" id="SSF53383">
    <property type="entry name" value="PLP-dependent transferases"/>
    <property type="match status" value="1"/>
</dbReference>
<keyword evidence="2" id="KW-0663">Pyridoxal phosphate</keyword>
<name>A0A5C3MJW8_9AGAR</name>
<dbReference type="Gene3D" id="3.90.1150.10">
    <property type="entry name" value="Aspartate Aminotransferase, domain 1"/>
    <property type="match status" value="1"/>
</dbReference>
<dbReference type="Pfam" id="PF00464">
    <property type="entry name" value="SHMT"/>
    <property type="match status" value="1"/>
</dbReference>
<dbReference type="InterPro" id="IPR015424">
    <property type="entry name" value="PyrdxlP-dep_Trfase"/>
</dbReference>
<sequence length="122" mass="13238">MTTTNKNAVSGDASAQVLGGIHAGTSVLTSRNMKEEDTKIVADFLHRAVQLSLLFQKEAGSKLLKDFIRVATTQEEGKEGIKQEGIKQMKQLRDGVRAFASKWPPSGLDVSMLQKPAGTHDD</sequence>
<dbReference type="InterPro" id="IPR015422">
    <property type="entry name" value="PyrdxlP-dep_Trfase_small"/>
</dbReference>
<dbReference type="PANTHER" id="PTHR11680:SF35">
    <property type="entry name" value="SERINE HYDROXYMETHYLTRANSFERASE 1"/>
    <property type="match status" value="1"/>
</dbReference>
<evidence type="ECO:0000256" key="2">
    <source>
        <dbReference type="ARBA" id="ARBA00022898"/>
    </source>
</evidence>
<organism evidence="4 5">
    <name type="scientific">Crucibulum laeve</name>
    <dbReference type="NCBI Taxonomy" id="68775"/>
    <lineage>
        <taxon>Eukaryota</taxon>
        <taxon>Fungi</taxon>
        <taxon>Dikarya</taxon>
        <taxon>Basidiomycota</taxon>
        <taxon>Agaricomycotina</taxon>
        <taxon>Agaricomycetes</taxon>
        <taxon>Agaricomycetidae</taxon>
        <taxon>Agaricales</taxon>
        <taxon>Agaricineae</taxon>
        <taxon>Nidulariaceae</taxon>
        <taxon>Crucibulum</taxon>
    </lineage>
</organism>
<dbReference type="Proteomes" id="UP000308652">
    <property type="component" value="Unassembled WGS sequence"/>
</dbReference>
<dbReference type="GO" id="GO:0019264">
    <property type="term" value="P:glycine biosynthetic process from serine"/>
    <property type="evidence" value="ECO:0007669"/>
    <property type="project" value="TreeGrafter"/>
</dbReference>
<comment type="cofactor">
    <cofactor evidence="1">
        <name>pyridoxal 5'-phosphate</name>
        <dbReference type="ChEBI" id="CHEBI:597326"/>
    </cofactor>
</comment>
<gene>
    <name evidence="4" type="ORF">BDQ12DRAFT_720332</name>
</gene>
<dbReference type="OrthoDB" id="10265628at2759"/>
<dbReference type="GO" id="GO:0030170">
    <property type="term" value="F:pyridoxal phosphate binding"/>
    <property type="evidence" value="ECO:0007669"/>
    <property type="project" value="TreeGrafter"/>
</dbReference>
<dbReference type="InterPro" id="IPR049943">
    <property type="entry name" value="Ser_HO-MeTrfase-like"/>
</dbReference>
<dbReference type="EMBL" id="ML213594">
    <property type="protein sequence ID" value="TFK41481.1"/>
    <property type="molecule type" value="Genomic_DNA"/>
</dbReference>
<evidence type="ECO:0000313" key="4">
    <source>
        <dbReference type="EMBL" id="TFK41481.1"/>
    </source>
</evidence>
<dbReference type="AlphaFoldDB" id="A0A5C3MJW8"/>
<dbReference type="GO" id="GO:0005739">
    <property type="term" value="C:mitochondrion"/>
    <property type="evidence" value="ECO:0007669"/>
    <property type="project" value="TreeGrafter"/>
</dbReference>
<evidence type="ECO:0000313" key="5">
    <source>
        <dbReference type="Proteomes" id="UP000308652"/>
    </source>
</evidence>
<feature type="domain" description="Serine hydroxymethyltransferase-like" evidence="3">
    <location>
        <begin position="3"/>
        <end position="44"/>
    </location>
</feature>
<evidence type="ECO:0000256" key="1">
    <source>
        <dbReference type="ARBA" id="ARBA00001933"/>
    </source>
</evidence>
<dbReference type="InterPro" id="IPR039429">
    <property type="entry name" value="SHMT-like_dom"/>
</dbReference>
<dbReference type="GO" id="GO:0046653">
    <property type="term" value="P:tetrahydrofolate metabolic process"/>
    <property type="evidence" value="ECO:0007669"/>
    <property type="project" value="TreeGrafter"/>
</dbReference>
<keyword evidence="5" id="KW-1185">Reference proteome</keyword>
<dbReference type="STRING" id="68775.A0A5C3MJW8"/>
<dbReference type="GO" id="GO:0004372">
    <property type="term" value="F:glycine hydroxymethyltransferase activity"/>
    <property type="evidence" value="ECO:0007669"/>
    <property type="project" value="TreeGrafter"/>
</dbReference>
<accession>A0A5C3MJW8</accession>